<dbReference type="InterPro" id="IPR003790">
    <property type="entry name" value="GHL10"/>
</dbReference>
<gene>
    <name evidence="4" type="ORF">F3B85_25375</name>
</gene>
<dbReference type="Pfam" id="PF02638">
    <property type="entry name" value="GHL10"/>
    <property type="match status" value="1"/>
</dbReference>
<dbReference type="Pfam" id="PF16373">
    <property type="entry name" value="DUF4985"/>
    <property type="match status" value="1"/>
</dbReference>
<sequence>MRKYLLMFALGCLTACHSDGTTLDNNDEKEIPLSPNESEEKINKPKGIWIDAHANLSRFATKDAITSYLEKIKDTGFNEIYLDVKPGIGYALYDSDILAPLTKWGDEIVNRDFDYLGFWLEEAERLDIDVIATISAMGYGYTKGKEGPIYEDSRWDGKTQVMLPENNDPTQLVDIRDQEDVDAAMLNPCLPEVQEFVISIVEEIVTKYPKLKGISLDYCRWYGGNYGFSDATIRAFETYSGKSVTNKNDIITASGGIGTLYKDWIEFRSMCITNLITNIRSKVKTINPDMEIQLWASADWGSRYSVGQNWASKKYIPDPGIRYTEKYNETGFANQLDVFVLGAYAEAVWIKDNPNSVWSVENFVNTYDDYIKGDCKVYGSIQSYQYNSTGLSDAIYLCMKRTDGLMIFEISHVINNNSWADIKEAIKRIEK</sequence>
<evidence type="ECO:0000313" key="4">
    <source>
        <dbReference type="EMBL" id="KAA4527012.1"/>
    </source>
</evidence>
<dbReference type="SUPFAM" id="SSF51445">
    <property type="entry name" value="(Trans)glycosidases"/>
    <property type="match status" value="1"/>
</dbReference>
<proteinExistence type="predicted"/>
<name>A0A5M5LWM5_BACOV</name>
<evidence type="ECO:0000256" key="1">
    <source>
        <dbReference type="ARBA" id="ARBA00022729"/>
    </source>
</evidence>
<dbReference type="InterPro" id="IPR017853">
    <property type="entry name" value="GH"/>
</dbReference>
<dbReference type="GO" id="GO:0016787">
    <property type="term" value="F:hydrolase activity"/>
    <property type="evidence" value="ECO:0007669"/>
    <property type="project" value="UniProtKB-KW"/>
</dbReference>
<protein>
    <submittedName>
        <fullName evidence="4">Family 10 glycosylhydrolase</fullName>
    </submittedName>
</protein>
<keyword evidence="4" id="KW-0378">Hydrolase</keyword>
<evidence type="ECO:0000313" key="5">
    <source>
        <dbReference type="Proteomes" id="UP000478493"/>
    </source>
</evidence>
<accession>A0A5M5LWM5</accession>
<feature type="domain" description="Glycosyl hydrolase-like 10" evidence="2">
    <location>
        <begin position="46"/>
        <end position="304"/>
    </location>
</feature>
<evidence type="ECO:0000259" key="2">
    <source>
        <dbReference type="Pfam" id="PF02638"/>
    </source>
</evidence>
<evidence type="ECO:0000259" key="3">
    <source>
        <dbReference type="Pfam" id="PF16373"/>
    </source>
</evidence>
<dbReference type="RefSeq" id="WP_004307211.1">
    <property type="nucleotide sequence ID" value="NZ_CABKQC010000013.1"/>
</dbReference>
<keyword evidence="1" id="KW-0732">Signal</keyword>
<comment type="caution">
    <text evidence="4">The sequence shown here is derived from an EMBL/GenBank/DDBJ whole genome shotgun (WGS) entry which is preliminary data.</text>
</comment>
<dbReference type="PANTHER" id="PTHR43405">
    <property type="entry name" value="GLYCOSYL HYDROLASE DIGH"/>
    <property type="match status" value="1"/>
</dbReference>
<dbReference type="Proteomes" id="UP000478493">
    <property type="component" value="Unassembled WGS sequence"/>
</dbReference>
<reference evidence="4 5" key="1">
    <citation type="journal article" date="2019" name="Nat. Med.">
        <title>A library of human gut bacterial isolates paired with longitudinal multiomics data enables mechanistic microbiome research.</title>
        <authorList>
            <person name="Poyet M."/>
            <person name="Groussin M."/>
            <person name="Gibbons S.M."/>
            <person name="Avila-Pacheco J."/>
            <person name="Jiang X."/>
            <person name="Kearney S.M."/>
            <person name="Perrotta A.R."/>
            <person name="Berdy B."/>
            <person name="Zhao S."/>
            <person name="Lieberman T.D."/>
            <person name="Swanson P.K."/>
            <person name="Smith M."/>
            <person name="Roesemann S."/>
            <person name="Alexander J.E."/>
            <person name="Rich S.A."/>
            <person name="Livny J."/>
            <person name="Vlamakis H."/>
            <person name="Clish C."/>
            <person name="Bullock K."/>
            <person name="Deik A."/>
            <person name="Scott J."/>
            <person name="Pierce K.A."/>
            <person name="Xavier R.J."/>
            <person name="Alm E.J."/>
        </authorList>
    </citation>
    <scope>NUCLEOTIDE SEQUENCE [LARGE SCALE GENOMIC DNA]</scope>
    <source>
        <strain evidence="4 5">BIOML-A41</strain>
    </source>
</reference>
<dbReference type="InterPro" id="IPR052177">
    <property type="entry name" value="Divisome_Glycosyl_Hydrolase"/>
</dbReference>
<dbReference type="InterPro" id="IPR032280">
    <property type="entry name" value="DUF4985"/>
</dbReference>
<dbReference type="EMBL" id="VWGP01000032">
    <property type="protein sequence ID" value="KAA4527012.1"/>
    <property type="molecule type" value="Genomic_DNA"/>
</dbReference>
<dbReference type="PANTHER" id="PTHR43405:SF1">
    <property type="entry name" value="GLYCOSYL HYDROLASE DIGH"/>
    <property type="match status" value="1"/>
</dbReference>
<dbReference type="AlphaFoldDB" id="A0A5M5LWM5"/>
<organism evidence="4 5">
    <name type="scientific">Bacteroides ovatus</name>
    <dbReference type="NCBI Taxonomy" id="28116"/>
    <lineage>
        <taxon>Bacteria</taxon>
        <taxon>Pseudomonadati</taxon>
        <taxon>Bacteroidota</taxon>
        <taxon>Bacteroidia</taxon>
        <taxon>Bacteroidales</taxon>
        <taxon>Bacteroidaceae</taxon>
        <taxon>Bacteroides</taxon>
    </lineage>
</organism>
<dbReference type="Gene3D" id="3.20.20.80">
    <property type="entry name" value="Glycosidases"/>
    <property type="match status" value="1"/>
</dbReference>
<feature type="domain" description="DUF4985" evidence="3">
    <location>
        <begin position="324"/>
        <end position="424"/>
    </location>
</feature>